<evidence type="ECO:0000313" key="10">
    <source>
        <dbReference type="Proteomes" id="UP000321839"/>
    </source>
</evidence>
<sequence>MSKNHLYINLYENLKQQIIEGQYKSEDKFPSKRALGQHLSVSNTTIEHAYQLLLDEGYIYSKPRSGYFVSDIETLPVIARNMDQSQHHNNSKNNHEMTQSVRSLAFNLSEIDAEYFPMKQFRKYAKVAFEDEEIDLLQHVNSKGEISLRQEIAHYLFNSRGVNCRPEQIIIGSSTEQLINLLTDILNDGRFLIENPSYPPIKQVLDKKQIAYLQVPVNSTGIEITSFQKSNNNIAYVTPSHQFPTGYVMSLKKRTQLINWAQQSTDRYIIEDDYDSEFRYFGKPIPALQSLDTKDKVIYISTFSKSLFPSCRIAYLVLPNNLLSKYDNLANKEGNTVPAHTQKMISLFMKSGSFERHLNKMRNVYRHKLTTILNALTPYQSQLKIDGALAGMHFTLTVKNHLTMGQCLERAKENDLKIIPFSKYDSDQNTVKFILGFGGIPISQLKEHTDALIKTLTV</sequence>
<dbReference type="GO" id="GO:0003677">
    <property type="term" value="F:DNA binding"/>
    <property type="evidence" value="ECO:0007669"/>
    <property type="project" value="UniProtKB-KW"/>
</dbReference>
<keyword evidence="4" id="KW-0663">Pyridoxal phosphate</keyword>
<reference evidence="9 10" key="1">
    <citation type="submission" date="2019-07" db="EMBL/GenBank/DDBJ databases">
        <title>Whole genome shotgun sequence of Staphylococcus cohnii subsp. urealyticus NBRC 109766.</title>
        <authorList>
            <person name="Hosoyama A."/>
            <person name="Uohara A."/>
            <person name="Ohji S."/>
            <person name="Ichikawa N."/>
        </authorList>
    </citation>
    <scope>NUCLEOTIDE SEQUENCE [LARGE SCALE GENOMIC DNA]</scope>
    <source>
        <strain evidence="9 10">NBRC 109766</strain>
    </source>
</reference>
<evidence type="ECO:0000256" key="4">
    <source>
        <dbReference type="ARBA" id="ARBA00022898"/>
    </source>
</evidence>
<dbReference type="GO" id="GO:0008483">
    <property type="term" value="F:transaminase activity"/>
    <property type="evidence" value="ECO:0007669"/>
    <property type="project" value="UniProtKB-KW"/>
</dbReference>
<dbReference type="SMART" id="SM00345">
    <property type="entry name" value="HTH_GNTR"/>
    <property type="match status" value="1"/>
</dbReference>
<dbReference type="CDD" id="cd00609">
    <property type="entry name" value="AAT_like"/>
    <property type="match status" value="1"/>
</dbReference>
<dbReference type="PANTHER" id="PTHR46577">
    <property type="entry name" value="HTH-TYPE TRANSCRIPTIONAL REGULATORY PROTEIN GABR"/>
    <property type="match status" value="1"/>
</dbReference>
<dbReference type="Proteomes" id="UP000321839">
    <property type="component" value="Unassembled WGS sequence"/>
</dbReference>
<evidence type="ECO:0000256" key="1">
    <source>
        <dbReference type="ARBA" id="ARBA00001933"/>
    </source>
</evidence>
<dbReference type="Pfam" id="PF00155">
    <property type="entry name" value="Aminotran_1_2"/>
    <property type="match status" value="1"/>
</dbReference>
<evidence type="ECO:0000256" key="5">
    <source>
        <dbReference type="ARBA" id="ARBA00023015"/>
    </source>
</evidence>
<dbReference type="CDD" id="cd07377">
    <property type="entry name" value="WHTH_GntR"/>
    <property type="match status" value="1"/>
</dbReference>
<accession>A0AB34AE19</accession>
<dbReference type="GO" id="GO:0003700">
    <property type="term" value="F:DNA-binding transcription factor activity"/>
    <property type="evidence" value="ECO:0007669"/>
    <property type="project" value="InterPro"/>
</dbReference>
<gene>
    <name evidence="9" type="ORF">SCO02_00010</name>
</gene>
<proteinExistence type="inferred from homology"/>
<dbReference type="InterPro" id="IPR036390">
    <property type="entry name" value="WH_DNA-bd_sf"/>
</dbReference>
<keyword evidence="3" id="KW-0032">Aminotransferase</keyword>
<dbReference type="EMBL" id="BKAW01000001">
    <property type="protein sequence ID" value="GEQ01560.1"/>
    <property type="molecule type" value="Genomic_DNA"/>
</dbReference>
<dbReference type="InterPro" id="IPR015424">
    <property type="entry name" value="PyrdxlP-dep_Trfase"/>
</dbReference>
<organism evidence="9 10">
    <name type="scientific">Staphylococcus ureilyticus</name>
    <name type="common">Staphylococcus cohnii subsp. urealyticus</name>
    <dbReference type="NCBI Taxonomy" id="94138"/>
    <lineage>
        <taxon>Bacteria</taxon>
        <taxon>Bacillati</taxon>
        <taxon>Bacillota</taxon>
        <taxon>Bacilli</taxon>
        <taxon>Bacillales</taxon>
        <taxon>Staphylococcaceae</taxon>
        <taxon>Staphylococcus</taxon>
        <taxon>Staphylococcus cohnii species complex</taxon>
    </lineage>
</organism>
<dbReference type="PROSITE" id="PS50949">
    <property type="entry name" value="HTH_GNTR"/>
    <property type="match status" value="1"/>
</dbReference>
<dbReference type="InterPro" id="IPR004839">
    <property type="entry name" value="Aminotransferase_I/II_large"/>
</dbReference>
<feature type="domain" description="HTH gntR-type" evidence="8">
    <location>
        <begin position="4"/>
        <end position="72"/>
    </location>
</feature>
<protein>
    <submittedName>
        <fullName evidence="9">GntR family transcriptional regulator</fullName>
    </submittedName>
</protein>
<dbReference type="GO" id="GO:0030170">
    <property type="term" value="F:pyridoxal phosphate binding"/>
    <property type="evidence" value="ECO:0007669"/>
    <property type="project" value="InterPro"/>
</dbReference>
<keyword evidence="5" id="KW-0805">Transcription regulation</keyword>
<dbReference type="Gene3D" id="1.10.10.10">
    <property type="entry name" value="Winged helix-like DNA-binding domain superfamily/Winged helix DNA-binding domain"/>
    <property type="match status" value="1"/>
</dbReference>
<keyword evidence="10" id="KW-1185">Reference proteome</keyword>
<dbReference type="InterPro" id="IPR000524">
    <property type="entry name" value="Tscrpt_reg_HTH_GntR"/>
</dbReference>
<evidence type="ECO:0000313" key="9">
    <source>
        <dbReference type="EMBL" id="GEQ01560.1"/>
    </source>
</evidence>
<comment type="cofactor">
    <cofactor evidence="1">
        <name>pyridoxal 5'-phosphate</name>
        <dbReference type="ChEBI" id="CHEBI:597326"/>
    </cofactor>
</comment>
<dbReference type="InterPro" id="IPR015421">
    <property type="entry name" value="PyrdxlP-dep_Trfase_major"/>
</dbReference>
<dbReference type="Pfam" id="PF00392">
    <property type="entry name" value="GntR"/>
    <property type="match status" value="1"/>
</dbReference>
<dbReference type="AlphaFoldDB" id="A0AB34AE19"/>
<comment type="caution">
    <text evidence="9">The sequence shown here is derived from an EMBL/GenBank/DDBJ whole genome shotgun (WGS) entry which is preliminary data.</text>
</comment>
<dbReference type="InterPro" id="IPR036388">
    <property type="entry name" value="WH-like_DNA-bd_sf"/>
</dbReference>
<keyword evidence="6" id="KW-0238">DNA-binding</keyword>
<evidence type="ECO:0000256" key="2">
    <source>
        <dbReference type="ARBA" id="ARBA00005384"/>
    </source>
</evidence>
<keyword evidence="7" id="KW-0804">Transcription</keyword>
<evidence type="ECO:0000256" key="7">
    <source>
        <dbReference type="ARBA" id="ARBA00023163"/>
    </source>
</evidence>
<evidence type="ECO:0000259" key="8">
    <source>
        <dbReference type="PROSITE" id="PS50949"/>
    </source>
</evidence>
<comment type="similarity">
    <text evidence="2">In the C-terminal section; belongs to the class-I pyridoxal-phosphate-dependent aminotransferase family.</text>
</comment>
<dbReference type="RefSeq" id="WP_073343645.1">
    <property type="nucleotide sequence ID" value="NZ_BKAW01000001.1"/>
</dbReference>
<evidence type="ECO:0000256" key="6">
    <source>
        <dbReference type="ARBA" id="ARBA00023125"/>
    </source>
</evidence>
<dbReference type="SUPFAM" id="SSF46785">
    <property type="entry name" value="Winged helix' DNA-binding domain"/>
    <property type="match status" value="1"/>
</dbReference>
<dbReference type="PANTHER" id="PTHR46577:SF1">
    <property type="entry name" value="HTH-TYPE TRANSCRIPTIONAL REGULATORY PROTEIN GABR"/>
    <property type="match status" value="1"/>
</dbReference>
<evidence type="ECO:0000256" key="3">
    <source>
        <dbReference type="ARBA" id="ARBA00022576"/>
    </source>
</evidence>
<keyword evidence="3" id="KW-0808">Transferase</keyword>
<dbReference type="InterPro" id="IPR051446">
    <property type="entry name" value="HTH_trans_reg/aminotransferase"/>
</dbReference>
<dbReference type="Gene3D" id="3.40.640.10">
    <property type="entry name" value="Type I PLP-dependent aspartate aminotransferase-like (Major domain)"/>
    <property type="match status" value="1"/>
</dbReference>
<dbReference type="SUPFAM" id="SSF53383">
    <property type="entry name" value="PLP-dependent transferases"/>
    <property type="match status" value="1"/>
</dbReference>
<name>A0AB34AE19_STAUR</name>